<evidence type="ECO:0000313" key="3">
    <source>
        <dbReference type="Proteomes" id="UP000562045"/>
    </source>
</evidence>
<evidence type="ECO:0000256" key="1">
    <source>
        <dbReference type="SAM" id="Phobius"/>
    </source>
</evidence>
<keyword evidence="1" id="KW-0812">Transmembrane</keyword>
<dbReference type="AlphaFoldDB" id="A0A7Z0CNE5"/>
<sequence>MGTVTLLVLIAAVVFFLGLIGALFGVVWFAGKNGRKAQLRG</sequence>
<evidence type="ECO:0000313" key="2">
    <source>
        <dbReference type="EMBL" id="NYI47309.1"/>
    </source>
</evidence>
<comment type="caution">
    <text evidence="2">The sequence shown here is derived from an EMBL/GenBank/DDBJ whole genome shotgun (WGS) entry which is preliminary data.</text>
</comment>
<accession>A0A7Z0CNE5</accession>
<dbReference type="RefSeq" id="WP_257026957.1">
    <property type="nucleotide sequence ID" value="NZ_CP022295.1"/>
</dbReference>
<dbReference type="EMBL" id="JACBZM010000001">
    <property type="protein sequence ID" value="NYI47309.1"/>
    <property type="molecule type" value="Genomic_DNA"/>
</dbReference>
<proteinExistence type="predicted"/>
<feature type="transmembrane region" description="Helical" evidence="1">
    <location>
        <begin position="6"/>
        <end position="30"/>
    </location>
</feature>
<gene>
    <name evidence="2" type="ORF">BJ993_004389</name>
</gene>
<protein>
    <submittedName>
        <fullName evidence="2">Uncharacterized protein</fullName>
    </submittedName>
</protein>
<reference evidence="2 3" key="1">
    <citation type="submission" date="2020-07" db="EMBL/GenBank/DDBJ databases">
        <title>Sequencing the genomes of 1000 actinobacteria strains.</title>
        <authorList>
            <person name="Klenk H.-P."/>
        </authorList>
    </citation>
    <scope>NUCLEOTIDE SEQUENCE [LARGE SCALE GENOMIC DNA]</scope>
    <source>
        <strain evidence="2 3">DSM 15131</strain>
    </source>
</reference>
<organism evidence="2 3">
    <name type="scientific">Nocardioides aromaticivorans</name>
    <dbReference type="NCBI Taxonomy" id="200618"/>
    <lineage>
        <taxon>Bacteria</taxon>
        <taxon>Bacillati</taxon>
        <taxon>Actinomycetota</taxon>
        <taxon>Actinomycetes</taxon>
        <taxon>Propionibacteriales</taxon>
        <taxon>Nocardioidaceae</taxon>
        <taxon>Nocardioides</taxon>
    </lineage>
</organism>
<keyword evidence="1" id="KW-1133">Transmembrane helix</keyword>
<keyword evidence="1" id="KW-0472">Membrane</keyword>
<name>A0A7Z0CNE5_9ACTN</name>
<dbReference type="Proteomes" id="UP000562045">
    <property type="component" value="Unassembled WGS sequence"/>
</dbReference>